<keyword evidence="3 6" id="KW-1133">Transmembrane helix</keyword>
<evidence type="ECO:0000256" key="1">
    <source>
        <dbReference type="ARBA" id="ARBA00004141"/>
    </source>
</evidence>
<sequence>MQSFIQYRKFSLAVRKQVQEDREKAVFCSSPEIHIPASPVRDHRRTSISSSSTTCPAENTVGELEQANSVTSVRTQHSKRHTVGHFLTGIHARDRTTNEGKGGKVFVVNWEGDDDPLNPRNWGVAYRIWVTLIVASIAFVVGAASSTDTGILKQAAAEFGVSEVVESMTIGLYLAGFGVGAVFAGPFSETFGRNAVYISTMVIFMIFIMAAALAPNIGAQLAFRFLAGAFGATPLTCAGGSISDMWPSLEKTFAFPIFAISAFGGPVLGPVIGSFIINIGSWRWSEWIILIISAFVLGLVVFFQPETFAPLLLQWKAKHLRDETGDNRFRAEVEIMHISLWMRLKIALTRPLIFALEPIVVLMTLYMTVLYIVLFTFLDGYPHIFQKVYKTSQGLTNVIFTGMFVGILLASSLVPWVYKITKECFVKQSFVPEVRLWFAMLGAPAIPISLFWMAWTDYASISIWSPIMATVLFGYGLICIFMTAYMYLIDSYEIYAASALTFVTFTRYLTAGGMTVVGVPFYNNMGPHWTLTILGCISLLMVPIPYVFYKYGHSIRRRSKYAVSWN</sequence>
<evidence type="ECO:0000256" key="4">
    <source>
        <dbReference type="ARBA" id="ARBA00023136"/>
    </source>
</evidence>
<dbReference type="Gene3D" id="1.20.1250.20">
    <property type="entry name" value="MFS general substrate transporter like domains"/>
    <property type="match status" value="1"/>
</dbReference>
<feature type="transmembrane region" description="Helical" evidence="6">
    <location>
        <begin position="124"/>
        <end position="144"/>
    </location>
</feature>
<dbReference type="PANTHER" id="PTHR23502:SF47">
    <property type="entry name" value="MAJOR FACILITATOR SUPERFAMILY (MFS) PROFILE DOMAIN-CONTAINING PROTEIN-RELATED"/>
    <property type="match status" value="1"/>
</dbReference>
<dbReference type="AlphaFoldDB" id="A0A3D8RUQ6"/>
<evidence type="ECO:0000256" key="2">
    <source>
        <dbReference type="ARBA" id="ARBA00022692"/>
    </source>
</evidence>
<feature type="transmembrane region" description="Helical" evidence="6">
    <location>
        <begin position="221"/>
        <end position="242"/>
    </location>
</feature>
<feature type="transmembrane region" description="Helical" evidence="6">
    <location>
        <begin position="436"/>
        <end position="455"/>
    </location>
</feature>
<dbReference type="GO" id="GO:0022857">
    <property type="term" value="F:transmembrane transporter activity"/>
    <property type="evidence" value="ECO:0007669"/>
    <property type="project" value="InterPro"/>
</dbReference>
<evidence type="ECO:0000313" key="8">
    <source>
        <dbReference type="EMBL" id="RDW77802.1"/>
    </source>
</evidence>
<accession>A0A3D8RUQ6</accession>
<keyword evidence="4 6" id="KW-0472">Membrane</keyword>
<feature type="transmembrane region" description="Helical" evidence="6">
    <location>
        <begin position="254"/>
        <end position="281"/>
    </location>
</feature>
<dbReference type="Proteomes" id="UP000256645">
    <property type="component" value="Unassembled WGS sequence"/>
</dbReference>
<keyword evidence="9" id="KW-1185">Reference proteome</keyword>
<dbReference type="InterPro" id="IPR020846">
    <property type="entry name" value="MFS_dom"/>
</dbReference>
<dbReference type="InterPro" id="IPR036259">
    <property type="entry name" value="MFS_trans_sf"/>
</dbReference>
<evidence type="ECO:0000256" key="5">
    <source>
        <dbReference type="SAM" id="MobiDB-lite"/>
    </source>
</evidence>
<comment type="subcellular location">
    <subcellularLocation>
        <location evidence="1">Membrane</location>
        <topology evidence="1">Multi-pass membrane protein</topology>
    </subcellularLocation>
</comment>
<keyword evidence="2 6" id="KW-0812">Transmembrane</keyword>
<feature type="transmembrane region" description="Helical" evidence="6">
    <location>
        <begin position="528"/>
        <end position="549"/>
    </location>
</feature>
<feature type="transmembrane region" description="Helical" evidence="6">
    <location>
        <begin position="196"/>
        <end position="215"/>
    </location>
</feature>
<dbReference type="Pfam" id="PF07690">
    <property type="entry name" value="MFS_1"/>
    <property type="match status" value="1"/>
</dbReference>
<dbReference type="SUPFAM" id="SSF103473">
    <property type="entry name" value="MFS general substrate transporter"/>
    <property type="match status" value="1"/>
</dbReference>
<evidence type="ECO:0000259" key="7">
    <source>
        <dbReference type="PROSITE" id="PS50850"/>
    </source>
</evidence>
<proteinExistence type="predicted"/>
<comment type="caution">
    <text evidence="8">The sequence shown here is derived from an EMBL/GenBank/DDBJ whole genome shotgun (WGS) entry which is preliminary data.</text>
</comment>
<evidence type="ECO:0000256" key="3">
    <source>
        <dbReference type="ARBA" id="ARBA00022989"/>
    </source>
</evidence>
<dbReference type="InterPro" id="IPR011701">
    <property type="entry name" value="MFS"/>
</dbReference>
<evidence type="ECO:0000256" key="6">
    <source>
        <dbReference type="SAM" id="Phobius"/>
    </source>
</evidence>
<feature type="transmembrane region" description="Helical" evidence="6">
    <location>
        <begin position="398"/>
        <end position="416"/>
    </location>
</feature>
<feature type="transmembrane region" description="Helical" evidence="6">
    <location>
        <begin position="500"/>
        <end position="522"/>
    </location>
</feature>
<feature type="region of interest" description="Disordered" evidence="5">
    <location>
        <begin position="39"/>
        <end position="60"/>
    </location>
</feature>
<dbReference type="STRING" id="1849047.A0A3D8RUQ6"/>
<organism evidence="8 9">
    <name type="scientific">Coleophoma cylindrospora</name>
    <dbReference type="NCBI Taxonomy" id="1849047"/>
    <lineage>
        <taxon>Eukaryota</taxon>
        <taxon>Fungi</taxon>
        <taxon>Dikarya</taxon>
        <taxon>Ascomycota</taxon>
        <taxon>Pezizomycotina</taxon>
        <taxon>Leotiomycetes</taxon>
        <taxon>Helotiales</taxon>
        <taxon>Dermateaceae</taxon>
        <taxon>Coleophoma</taxon>
    </lineage>
</organism>
<feature type="transmembrane region" description="Helical" evidence="6">
    <location>
        <begin position="287"/>
        <end position="313"/>
    </location>
</feature>
<name>A0A3D8RUQ6_9HELO</name>
<dbReference type="EMBL" id="PDLM01000005">
    <property type="protein sequence ID" value="RDW77802.1"/>
    <property type="molecule type" value="Genomic_DNA"/>
</dbReference>
<feature type="domain" description="Major facilitator superfamily (MFS) profile" evidence="7">
    <location>
        <begin position="130"/>
        <end position="553"/>
    </location>
</feature>
<protein>
    <submittedName>
        <fullName evidence="8">MFS general substrate transporter-20</fullName>
    </submittedName>
</protein>
<feature type="transmembrane region" description="Helical" evidence="6">
    <location>
        <begin position="467"/>
        <end position="488"/>
    </location>
</feature>
<feature type="transmembrane region" description="Helical" evidence="6">
    <location>
        <begin position="352"/>
        <end position="378"/>
    </location>
</feature>
<reference evidence="8 9" key="1">
    <citation type="journal article" date="2018" name="IMA Fungus">
        <title>IMA Genome-F 9: Draft genome sequence of Annulohypoxylon stygium, Aspergillus mulundensis, Berkeleyomyces basicola (syn. Thielaviopsis basicola), Ceratocystis smalleyi, two Cercospora beticola strains, Coleophoma cylindrospora, Fusarium fracticaudum, Phialophora cf. hyalina, and Morchella septimelata.</title>
        <authorList>
            <person name="Wingfield B.D."/>
            <person name="Bills G.F."/>
            <person name="Dong Y."/>
            <person name="Huang W."/>
            <person name="Nel W.J."/>
            <person name="Swalarsk-Parry B.S."/>
            <person name="Vaghefi N."/>
            <person name="Wilken P.M."/>
            <person name="An Z."/>
            <person name="de Beer Z.W."/>
            <person name="De Vos L."/>
            <person name="Chen L."/>
            <person name="Duong T.A."/>
            <person name="Gao Y."/>
            <person name="Hammerbacher A."/>
            <person name="Kikkert J.R."/>
            <person name="Li Y."/>
            <person name="Li H."/>
            <person name="Li K."/>
            <person name="Li Q."/>
            <person name="Liu X."/>
            <person name="Ma X."/>
            <person name="Naidoo K."/>
            <person name="Pethybridge S.J."/>
            <person name="Sun J."/>
            <person name="Steenkamp E.T."/>
            <person name="van der Nest M.A."/>
            <person name="van Wyk S."/>
            <person name="Wingfield M.J."/>
            <person name="Xiong C."/>
            <person name="Yue Q."/>
            <person name="Zhang X."/>
        </authorList>
    </citation>
    <scope>NUCLEOTIDE SEQUENCE [LARGE SCALE GENOMIC DNA]</scope>
    <source>
        <strain evidence="8 9">BP6252</strain>
    </source>
</reference>
<dbReference type="GO" id="GO:0005886">
    <property type="term" value="C:plasma membrane"/>
    <property type="evidence" value="ECO:0007669"/>
    <property type="project" value="TreeGrafter"/>
</dbReference>
<dbReference type="CDD" id="cd17323">
    <property type="entry name" value="MFS_Tpo1_MDR_like"/>
    <property type="match status" value="1"/>
</dbReference>
<feature type="transmembrane region" description="Helical" evidence="6">
    <location>
        <begin position="164"/>
        <end position="184"/>
    </location>
</feature>
<dbReference type="OrthoDB" id="3936150at2759"/>
<dbReference type="PANTHER" id="PTHR23502">
    <property type="entry name" value="MAJOR FACILITATOR SUPERFAMILY"/>
    <property type="match status" value="1"/>
</dbReference>
<evidence type="ECO:0000313" key="9">
    <source>
        <dbReference type="Proteomes" id="UP000256645"/>
    </source>
</evidence>
<dbReference type="PROSITE" id="PS50850">
    <property type="entry name" value="MFS"/>
    <property type="match status" value="1"/>
</dbReference>
<gene>
    <name evidence="8" type="ORF">BP6252_05855</name>
</gene>